<reference evidence="1 2" key="2">
    <citation type="journal article" date="2017" name="Front. Plant Sci.">
        <title>Gene Classification and Mining of Molecular Markers Useful in Red Clover (Trifolium pratense) Breeding.</title>
        <authorList>
            <person name="Istvanek J."/>
            <person name="Dluhosova J."/>
            <person name="Dluhos P."/>
            <person name="Patkova L."/>
            <person name="Nedelnik J."/>
            <person name="Repkova J."/>
        </authorList>
    </citation>
    <scope>NUCLEOTIDE SEQUENCE [LARGE SCALE GENOMIC DNA]</scope>
    <source>
        <strain evidence="2">cv. Tatra</strain>
        <tissue evidence="1">Young leaves</tissue>
    </source>
</reference>
<feature type="non-terminal residue" evidence="1">
    <location>
        <position position="1"/>
    </location>
</feature>
<evidence type="ECO:0000313" key="1">
    <source>
        <dbReference type="EMBL" id="PNX56066.1"/>
    </source>
</evidence>
<comment type="caution">
    <text evidence="1">The sequence shown here is derived from an EMBL/GenBank/DDBJ whole genome shotgun (WGS) entry which is preliminary data.</text>
</comment>
<reference evidence="1 2" key="1">
    <citation type="journal article" date="2014" name="Am. J. Bot.">
        <title>Genome assembly and annotation for red clover (Trifolium pratense; Fabaceae).</title>
        <authorList>
            <person name="Istvanek J."/>
            <person name="Jaros M."/>
            <person name="Krenek A."/>
            <person name="Repkova J."/>
        </authorList>
    </citation>
    <scope>NUCLEOTIDE SEQUENCE [LARGE SCALE GENOMIC DNA]</scope>
    <source>
        <strain evidence="2">cv. Tatra</strain>
        <tissue evidence="1">Young leaves</tissue>
    </source>
</reference>
<sequence>GMLNMTWRGEEMKLFNTVEGRQGGHAAGFLWLTASACATRAEGESGRWLDAERECYLIRSSHVAGCDWLAEFLSI</sequence>
<dbReference type="AlphaFoldDB" id="A0A2K3JPX7"/>
<organism evidence="1 2">
    <name type="scientific">Trifolium pratense</name>
    <name type="common">Red clover</name>
    <dbReference type="NCBI Taxonomy" id="57577"/>
    <lineage>
        <taxon>Eukaryota</taxon>
        <taxon>Viridiplantae</taxon>
        <taxon>Streptophyta</taxon>
        <taxon>Embryophyta</taxon>
        <taxon>Tracheophyta</taxon>
        <taxon>Spermatophyta</taxon>
        <taxon>Magnoliopsida</taxon>
        <taxon>eudicotyledons</taxon>
        <taxon>Gunneridae</taxon>
        <taxon>Pentapetalae</taxon>
        <taxon>rosids</taxon>
        <taxon>fabids</taxon>
        <taxon>Fabales</taxon>
        <taxon>Fabaceae</taxon>
        <taxon>Papilionoideae</taxon>
        <taxon>50 kb inversion clade</taxon>
        <taxon>NPAAA clade</taxon>
        <taxon>Hologalegina</taxon>
        <taxon>IRL clade</taxon>
        <taxon>Trifolieae</taxon>
        <taxon>Trifolium</taxon>
    </lineage>
</organism>
<proteinExistence type="predicted"/>
<dbReference type="EMBL" id="ASHM01118213">
    <property type="protein sequence ID" value="PNX56066.1"/>
    <property type="molecule type" value="Genomic_DNA"/>
</dbReference>
<evidence type="ECO:0000313" key="2">
    <source>
        <dbReference type="Proteomes" id="UP000236291"/>
    </source>
</evidence>
<name>A0A2K3JPX7_TRIPR</name>
<protein>
    <submittedName>
        <fullName evidence="1">Uncharacterized protein</fullName>
    </submittedName>
</protein>
<accession>A0A2K3JPX7</accession>
<dbReference type="Proteomes" id="UP000236291">
    <property type="component" value="Unassembled WGS sequence"/>
</dbReference>
<gene>
    <name evidence="1" type="ORF">L195_g058026</name>
</gene>